<proteinExistence type="predicted"/>
<evidence type="ECO:0000313" key="2">
    <source>
        <dbReference type="EMBL" id="MDP5227797.1"/>
    </source>
</evidence>
<feature type="domain" description="DUF6318" evidence="1">
    <location>
        <begin position="1"/>
        <end position="132"/>
    </location>
</feature>
<reference evidence="2 3" key="1">
    <citation type="submission" date="2023-08" db="EMBL/GenBank/DDBJ databases">
        <title>Arthrobacter horti sp. nov., isolated from forest soil.</title>
        <authorList>
            <person name="Park M."/>
        </authorList>
    </citation>
    <scope>NUCLEOTIDE SEQUENCE [LARGE SCALE GENOMIC DNA]</scope>
    <source>
        <strain evidence="2 3">YJM1</strain>
    </source>
</reference>
<comment type="caution">
    <text evidence="2">The sequence shown here is derived from an EMBL/GenBank/DDBJ whole genome shotgun (WGS) entry which is preliminary data.</text>
</comment>
<keyword evidence="3" id="KW-1185">Reference proteome</keyword>
<accession>A0ABT9IR24</accession>
<sequence>MPAAAKEKTPEGAKAFVGYWVAMLSYAYETKDTKLVKELGTSDCIACQSIPGAIDQKAPTYAWQEGGLVKASAIENYGGLLDNSATVVAQLTQSPYILRSSNGTAVKTINKISTISYAYRLEYRKAGWTIIDLGQPR</sequence>
<dbReference type="InterPro" id="IPR046281">
    <property type="entry name" value="DUF6318"/>
</dbReference>
<organism evidence="2 3">
    <name type="scientific">Arthrobacter horti</name>
    <dbReference type="NCBI Taxonomy" id="3068273"/>
    <lineage>
        <taxon>Bacteria</taxon>
        <taxon>Bacillati</taxon>
        <taxon>Actinomycetota</taxon>
        <taxon>Actinomycetes</taxon>
        <taxon>Micrococcales</taxon>
        <taxon>Micrococcaceae</taxon>
        <taxon>Arthrobacter</taxon>
    </lineage>
</organism>
<name>A0ABT9IR24_9MICC</name>
<protein>
    <submittedName>
        <fullName evidence="2">DUF6318 family protein</fullName>
    </submittedName>
</protein>
<evidence type="ECO:0000259" key="1">
    <source>
        <dbReference type="Pfam" id="PF19843"/>
    </source>
</evidence>
<dbReference type="EMBL" id="JAVALS010000008">
    <property type="protein sequence ID" value="MDP5227797.1"/>
    <property type="molecule type" value="Genomic_DNA"/>
</dbReference>
<gene>
    <name evidence="2" type="ORF">Q9R02_11585</name>
</gene>
<dbReference type="Proteomes" id="UP001232725">
    <property type="component" value="Unassembled WGS sequence"/>
</dbReference>
<dbReference type="Pfam" id="PF19843">
    <property type="entry name" value="DUF6318"/>
    <property type="match status" value="1"/>
</dbReference>
<evidence type="ECO:0000313" key="3">
    <source>
        <dbReference type="Proteomes" id="UP001232725"/>
    </source>
</evidence>